<evidence type="ECO:0000313" key="3">
    <source>
        <dbReference type="EMBL" id="KAJ3749886.1"/>
    </source>
</evidence>
<dbReference type="AlphaFoldDB" id="A0A9W8U247"/>
<gene>
    <name evidence="3" type="ORF">DFH05DRAFT_1792</name>
</gene>
<proteinExistence type="predicted"/>
<evidence type="ECO:0000256" key="2">
    <source>
        <dbReference type="SAM" id="SignalP"/>
    </source>
</evidence>
<evidence type="ECO:0000313" key="4">
    <source>
        <dbReference type="Proteomes" id="UP001142393"/>
    </source>
</evidence>
<dbReference type="EMBL" id="JANVFU010000001">
    <property type="protein sequence ID" value="KAJ3749886.1"/>
    <property type="molecule type" value="Genomic_DNA"/>
</dbReference>
<name>A0A9W8U247_9AGAR</name>
<dbReference type="SUPFAM" id="SSF52266">
    <property type="entry name" value="SGNH hydrolase"/>
    <property type="match status" value="1"/>
</dbReference>
<comment type="caution">
    <text evidence="3">The sequence shown here is derived from an EMBL/GenBank/DDBJ whole genome shotgun (WGS) entry which is preliminary data.</text>
</comment>
<dbReference type="InterPro" id="IPR036514">
    <property type="entry name" value="SGNH_hydro_sf"/>
</dbReference>
<reference evidence="3 4" key="1">
    <citation type="journal article" date="2023" name="Proc. Natl. Acad. Sci. U.S.A.">
        <title>A global phylogenomic analysis of the shiitake genus Lentinula.</title>
        <authorList>
            <person name="Sierra-Patev S."/>
            <person name="Min B."/>
            <person name="Naranjo-Ortiz M."/>
            <person name="Looney B."/>
            <person name="Konkel Z."/>
            <person name="Slot J.C."/>
            <person name="Sakamoto Y."/>
            <person name="Steenwyk J.L."/>
            <person name="Rokas A."/>
            <person name="Carro J."/>
            <person name="Camarero S."/>
            <person name="Ferreira P."/>
            <person name="Molpeceres G."/>
            <person name="Ruiz-Duenas F.J."/>
            <person name="Serrano A."/>
            <person name="Henrissat B."/>
            <person name="Drula E."/>
            <person name="Hughes K.W."/>
            <person name="Mata J.L."/>
            <person name="Ishikawa N.K."/>
            <person name="Vargas-Isla R."/>
            <person name="Ushijima S."/>
            <person name="Smith C.A."/>
            <person name="Donoghue J."/>
            <person name="Ahrendt S."/>
            <person name="Andreopoulos W."/>
            <person name="He G."/>
            <person name="LaButti K."/>
            <person name="Lipzen A."/>
            <person name="Ng V."/>
            <person name="Riley R."/>
            <person name="Sandor L."/>
            <person name="Barry K."/>
            <person name="Martinez A.T."/>
            <person name="Xiao Y."/>
            <person name="Gibbons J.G."/>
            <person name="Terashima K."/>
            <person name="Grigoriev I.V."/>
            <person name="Hibbett D."/>
        </authorList>
    </citation>
    <scope>NUCLEOTIDE SEQUENCE [LARGE SCALE GENOMIC DNA]</scope>
    <source>
        <strain evidence="3 4">TFB7810</strain>
    </source>
</reference>
<evidence type="ECO:0008006" key="5">
    <source>
        <dbReference type="Google" id="ProtNLM"/>
    </source>
</evidence>
<feature type="chain" id="PRO_5040775900" description="Capsule structure designer protein" evidence="2">
    <location>
        <begin position="32"/>
        <end position="579"/>
    </location>
</feature>
<keyword evidence="4" id="KW-1185">Reference proteome</keyword>
<dbReference type="PANTHER" id="PTHR34407:SF1">
    <property type="entry name" value="SGNH HYDROLASE-TYPE ESTERASE DOMAIN-CONTAINING PROTEIN"/>
    <property type="match status" value="1"/>
</dbReference>
<organism evidence="3 4">
    <name type="scientific">Lentinula detonsa</name>
    <dbReference type="NCBI Taxonomy" id="2804962"/>
    <lineage>
        <taxon>Eukaryota</taxon>
        <taxon>Fungi</taxon>
        <taxon>Dikarya</taxon>
        <taxon>Basidiomycota</taxon>
        <taxon>Agaricomycotina</taxon>
        <taxon>Agaricomycetes</taxon>
        <taxon>Agaricomycetidae</taxon>
        <taxon>Agaricales</taxon>
        <taxon>Marasmiineae</taxon>
        <taxon>Omphalotaceae</taxon>
        <taxon>Lentinula</taxon>
    </lineage>
</organism>
<dbReference type="Gene3D" id="3.40.50.1110">
    <property type="entry name" value="SGNH hydrolase"/>
    <property type="match status" value="1"/>
</dbReference>
<feature type="region of interest" description="Disordered" evidence="1">
    <location>
        <begin position="384"/>
        <end position="403"/>
    </location>
</feature>
<keyword evidence="2" id="KW-0732">Signal</keyword>
<accession>A0A9W8U247</accession>
<evidence type="ECO:0000256" key="1">
    <source>
        <dbReference type="SAM" id="MobiDB-lite"/>
    </source>
</evidence>
<feature type="signal peptide" evidence="2">
    <location>
        <begin position="1"/>
        <end position="31"/>
    </location>
</feature>
<feature type="region of interest" description="Disordered" evidence="1">
    <location>
        <begin position="357"/>
        <end position="377"/>
    </location>
</feature>
<dbReference type="Proteomes" id="UP001142393">
    <property type="component" value="Unassembled WGS sequence"/>
</dbReference>
<protein>
    <recommendedName>
        <fullName evidence="5">Capsule structure designer protein</fullName>
    </recommendedName>
</protein>
<dbReference type="CDD" id="cd00229">
    <property type="entry name" value="SGNH_hydrolase"/>
    <property type="match status" value="1"/>
</dbReference>
<dbReference type="PANTHER" id="PTHR34407">
    <property type="entry name" value="EXPRESSED PROTEIN"/>
    <property type="match status" value="1"/>
</dbReference>
<sequence>MGRIPFSRSFQYFLVVLVLFSIILYTQQLYADTEGNSILSFASPLNHCNVNNQQTPEPVVGAIELIPTTTTITVTATSTPTLAPILSEAVSSEAAVKNPEPPYCNYCTSTDELCKRYGSFNLARSRAYEGPNARLKRVLRKLRSGQKIKIGIIGGSVSKGHGLTDRRNNWSHIYAEYIRETFASSTSSDAANVEVELINGSVGATVSEYMETCFREHIPEDVDLVIIELAINDQRLEGLAKGYENLIRAIFALPLRPAIINVQIMALMFSTITMGGDLHTAIAEYYDTPIISIRNVLLPHILRTTQLNPSDTSVEDYWFEHDSNGIDLRHLSLHGHRMLGDLLKSFTSRVACEGWHEEQQQQASSHNKDTNVVGGSDWAPYDSDRLEEFTPSLPNPNDGEDVSEYIPRQSLFQKYDHTTILRPATPFCRTTNTLAGTAYYSPYAHLLEPLPAPLSTEGPDAFAMWSHPENPGKVWLTARKPGVKAAFNVQTSALGRVRVTYLRSESFGLGSMWCWLDDNRQKGRRLDGYWHLKDINVANTHAIVEDATPGEHILHCEIMKETKDPGGGTEFRIVAVDAL</sequence>